<dbReference type="EMBL" id="PDWK01000030">
    <property type="protein sequence ID" value="KAF1688974.1"/>
    <property type="molecule type" value="Genomic_DNA"/>
</dbReference>
<dbReference type="AlphaFoldDB" id="A0A921P0U1"/>
<proteinExistence type="predicted"/>
<dbReference type="InterPro" id="IPR026026">
    <property type="entry name" value="HIT_Hint"/>
</dbReference>
<protein>
    <submittedName>
        <fullName evidence="3">Diadenosine tetraphosphate hydrolase</fullName>
    </submittedName>
</protein>
<accession>A0A921P0U1</accession>
<dbReference type="RefSeq" id="WP_162124427.1">
    <property type="nucleotide sequence ID" value="NZ_PDWK01000030.1"/>
</dbReference>
<dbReference type="PIRSF" id="PIRSF000714">
    <property type="entry name" value="HIT"/>
    <property type="match status" value="1"/>
</dbReference>
<keyword evidence="3" id="KW-0378">Hydrolase</keyword>
<dbReference type="Pfam" id="PF01230">
    <property type="entry name" value="HIT"/>
    <property type="match status" value="1"/>
</dbReference>
<evidence type="ECO:0000256" key="1">
    <source>
        <dbReference type="PROSITE-ProRule" id="PRU00464"/>
    </source>
</evidence>
<evidence type="ECO:0000259" key="2">
    <source>
        <dbReference type="PROSITE" id="PS51084"/>
    </source>
</evidence>
<comment type="caution">
    <text evidence="1">Lacks conserved residue(s) required for the propagation of feature annotation.</text>
</comment>
<dbReference type="OrthoDB" id="9799145at2"/>
<keyword evidence="4" id="KW-1185">Reference proteome</keyword>
<dbReference type="InterPro" id="IPR011146">
    <property type="entry name" value="HIT-like"/>
</dbReference>
<gene>
    <name evidence="3" type="ORF">CR938_07575</name>
</gene>
<reference evidence="3" key="1">
    <citation type="submission" date="2017-10" db="EMBL/GenBank/DDBJ databases">
        <title>Whole genome sequencing of members of genus Pseudoxanthomonas.</title>
        <authorList>
            <person name="Kumar S."/>
            <person name="Bansal K."/>
            <person name="Kaur A."/>
            <person name="Patil P."/>
            <person name="Sharma S."/>
            <person name="Patil P.B."/>
        </authorList>
    </citation>
    <scope>NUCLEOTIDE SEQUENCE</scope>
    <source>
        <strain evidence="3">DSM 22914</strain>
    </source>
</reference>
<organism evidence="3 4">
    <name type="scientific">Pseudoxanthomonas taiwanensis</name>
    <dbReference type="NCBI Taxonomy" id="176598"/>
    <lineage>
        <taxon>Bacteria</taxon>
        <taxon>Pseudomonadati</taxon>
        <taxon>Pseudomonadota</taxon>
        <taxon>Gammaproteobacteria</taxon>
        <taxon>Lysobacterales</taxon>
        <taxon>Lysobacteraceae</taxon>
        <taxon>Pseudoxanthomonas</taxon>
    </lineage>
</organism>
<dbReference type="Proteomes" id="UP000717981">
    <property type="component" value="Unassembled WGS sequence"/>
</dbReference>
<feature type="domain" description="HIT" evidence="2">
    <location>
        <begin position="37"/>
        <end position="106"/>
    </location>
</feature>
<comment type="caution">
    <text evidence="3">The sequence shown here is derived from an EMBL/GenBank/DDBJ whole genome shotgun (WGS) entry which is preliminary data.</text>
</comment>
<dbReference type="InterPro" id="IPR036265">
    <property type="entry name" value="HIT-like_sf"/>
</dbReference>
<evidence type="ECO:0000313" key="4">
    <source>
        <dbReference type="Proteomes" id="UP000717981"/>
    </source>
</evidence>
<sequence length="136" mass="14694">MSAGFGLDPRLAADSVFVADGPLSQVRLMDDTRFPWLLLVPRVPGAVEWIDLDGAQQRLLLAELNRLSQALRAEPGVEKINIGALGNIVRQLHVHVVGRRAGDAAWPGPVWGSGSPVRHAPEALDAAAKRWRGRLA</sequence>
<dbReference type="SUPFAM" id="SSF54197">
    <property type="entry name" value="HIT-like"/>
    <property type="match status" value="1"/>
</dbReference>
<dbReference type="GO" id="GO:0016787">
    <property type="term" value="F:hydrolase activity"/>
    <property type="evidence" value="ECO:0007669"/>
    <property type="project" value="UniProtKB-KW"/>
</dbReference>
<dbReference type="PROSITE" id="PS51084">
    <property type="entry name" value="HIT_2"/>
    <property type="match status" value="1"/>
</dbReference>
<name>A0A921P0U1_9GAMM</name>
<evidence type="ECO:0000313" key="3">
    <source>
        <dbReference type="EMBL" id="KAF1688974.1"/>
    </source>
</evidence>
<dbReference type="Gene3D" id="3.30.428.10">
    <property type="entry name" value="HIT-like"/>
    <property type="match status" value="1"/>
</dbReference>